<dbReference type="RefSeq" id="WP_115069458.1">
    <property type="nucleotide sequence ID" value="NZ_UHID01000007.1"/>
</dbReference>
<proteinExistence type="predicted"/>
<reference evidence="2 3" key="1">
    <citation type="submission" date="2018-06" db="EMBL/GenBank/DDBJ databases">
        <authorList>
            <consortium name="Pathogen Informatics"/>
            <person name="Doyle S."/>
        </authorList>
    </citation>
    <scope>NUCLEOTIDE SEQUENCE [LARGE SCALE GENOMIC DNA]</scope>
    <source>
        <strain evidence="2 3">NCTC7807</strain>
    </source>
</reference>
<gene>
    <name evidence="2" type="ORF">NCTC7807_04847</name>
</gene>
<dbReference type="AlphaFoldDB" id="A0A380P6D6"/>
<feature type="region of interest" description="Disordered" evidence="1">
    <location>
        <begin position="372"/>
        <end position="399"/>
    </location>
</feature>
<name>A0A380P6D6_STRGR</name>
<evidence type="ECO:0000256" key="1">
    <source>
        <dbReference type="SAM" id="MobiDB-lite"/>
    </source>
</evidence>
<organism evidence="2 3">
    <name type="scientific">Streptomyces griseus</name>
    <dbReference type="NCBI Taxonomy" id="1911"/>
    <lineage>
        <taxon>Bacteria</taxon>
        <taxon>Bacillati</taxon>
        <taxon>Actinomycetota</taxon>
        <taxon>Actinomycetes</taxon>
        <taxon>Kitasatosporales</taxon>
        <taxon>Streptomycetaceae</taxon>
        <taxon>Streptomyces</taxon>
    </lineage>
</organism>
<evidence type="ECO:0000313" key="2">
    <source>
        <dbReference type="EMBL" id="SUP60776.1"/>
    </source>
</evidence>
<dbReference type="Proteomes" id="UP000254150">
    <property type="component" value="Unassembled WGS sequence"/>
</dbReference>
<sequence length="399" mass="42248">MSTRATDAWARALTAAVTTAADTGTVHAARRLLAAETTQLNVNQGFATAKFHLPTGRPVRPRLIVEEHSTEQWKRIETALAARPSAHGLSDELTDPAHTAGIPLIPSAQDFSHTCPYIPATGPCPHTVAVGLLLAERLRAAAEPLFTFRGRAYHRIRKAVRTAKSGDTLLAASPGADPQSNHPAPAPAVLVPAQQQPRTLMPDPVDLDLTAAHPVLPAGPPPPPTPLPGLAALGALVDDAAHRAQALLDRSEQPAGPDAGTDLARFTALEHGAPYRQAAMEQLGLDTVAMGHLSLAHTHGGIAGAAAYLHRYDLDHDGLARAQAAIQPLHPAPTVIVECEDNRLTDQAAGVQLRYGPDGRWHPYFAPYGTWQPAPGPSPDPTLAYQAARAAARPHRRTR</sequence>
<accession>A0A380P6D6</accession>
<dbReference type="EMBL" id="UHID01000007">
    <property type="protein sequence ID" value="SUP60776.1"/>
    <property type="molecule type" value="Genomic_DNA"/>
</dbReference>
<dbReference type="PANTHER" id="PTHR38133:SF1">
    <property type="entry name" value="SLR1429 PROTEIN"/>
    <property type="match status" value="1"/>
</dbReference>
<protein>
    <submittedName>
        <fullName evidence="2">Zinc finger SWIM domain-containing protein</fullName>
    </submittedName>
</protein>
<evidence type="ECO:0000313" key="3">
    <source>
        <dbReference type="Proteomes" id="UP000254150"/>
    </source>
</evidence>
<dbReference type="PANTHER" id="PTHR38133">
    <property type="entry name" value="SLR1429 PROTEIN"/>
    <property type="match status" value="1"/>
</dbReference>